<proteinExistence type="inferred from homology"/>
<keyword evidence="7" id="KW-0472">Membrane</keyword>
<evidence type="ECO:0000313" key="11">
    <source>
        <dbReference type="Proteomes" id="UP001381693"/>
    </source>
</evidence>
<comment type="caution">
    <text evidence="10">The sequence shown here is derived from an EMBL/GenBank/DDBJ whole genome shotgun (WGS) entry which is preliminary data.</text>
</comment>
<keyword evidence="5" id="KW-1133">Transmembrane helix</keyword>
<dbReference type="Pfam" id="PF15884">
    <property type="entry name" value="QIL1"/>
    <property type="match status" value="1"/>
</dbReference>
<dbReference type="GO" id="GO:0061617">
    <property type="term" value="C:MICOS complex"/>
    <property type="evidence" value="ECO:0007669"/>
    <property type="project" value="UniProtKB-UniRule"/>
</dbReference>
<protein>
    <recommendedName>
        <fullName evidence="8">MICOS complex subunit MIC13</fullName>
    </recommendedName>
</protein>
<evidence type="ECO:0000256" key="9">
    <source>
        <dbReference type="SAM" id="MobiDB-lite"/>
    </source>
</evidence>
<comment type="function">
    <text evidence="8">Component of the MICOS complex, a large protein complex of the mitochondrial inner membrane that plays crucial roles in the maintenance of crista junctions, inner membrane architecture, and formation of contact sites to the outer membrane.</text>
</comment>
<comment type="subcellular location">
    <subcellularLocation>
        <location evidence="1 8">Mitochondrion inner membrane</location>
        <topology evidence="1 8">Single-pass membrane protein</topology>
    </subcellularLocation>
</comment>
<evidence type="ECO:0000256" key="8">
    <source>
        <dbReference type="RuleBase" id="RU363009"/>
    </source>
</evidence>
<feature type="compositionally biased region" description="Polar residues" evidence="9">
    <location>
        <begin position="127"/>
        <end position="138"/>
    </location>
</feature>
<sequence length="149" mass="16144">MKKVLKLAWFATKVGIGGGVVYFTVDQGVWGDSRQAAATYDRLYDIMPGTKNVSLKYLTLPKTDDVNINFRSYWNSGVFFVFDFLANLPSKMIGLKDSAVGLVSSATSSKSDESTPTTEESNPAVESETSVTETSAAPESTPPLEEKAE</sequence>
<name>A0AAN9AGX0_HALRR</name>
<dbReference type="PANTHER" id="PTHR31816:SF3">
    <property type="entry name" value="MICOS COMPLEX SUBUNIT MIC13"/>
    <property type="match status" value="1"/>
</dbReference>
<dbReference type="Proteomes" id="UP001381693">
    <property type="component" value="Unassembled WGS sequence"/>
</dbReference>
<keyword evidence="4 8" id="KW-0999">Mitochondrion inner membrane</keyword>
<dbReference type="InterPro" id="IPR026769">
    <property type="entry name" value="Mic13"/>
</dbReference>
<evidence type="ECO:0000256" key="2">
    <source>
        <dbReference type="ARBA" id="ARBA00006771"/>
    </source>
</evidence>
<evidence type="ECO:0000313" key="10">
    <source>
        <dbReference type="EMBL" id="KAK7086624.1"/>
    </source>
</evidence>
<organism evidence="10 11">
    <name type="scientific">Halocaridina rubra</name>
    <name type="common">Hawaiian red shrimp</name>
    <dbReference type="NCBI Taxonomy" id="373956"/>
    <lineage>
        <taxon>Eukaryota</taxon>
        <taxon>Metazoa</taxon>
        <taxon>Ecdysozoa</taxon>
        <taxon>Arthropoda</taxon>
        <taxon>Crustacea</taxon>
        <taxon>Multicrustacea</taxon>
        <taxon>Malacostraca</taxon>
        <taxon>Eumalacostraca</taxon>
        <taxon>Eucarida</taxon>
        <taxon>Decapoda</taxon>
        <taxon>Pleocyemata</taxon>
        <taxon>Caridea</taxon>
        <taxon>Atyoidea</taxon>
        <taxon>Atyidae</taxon>
        <taxon>Halocaridina</taxon>
    </lineage>
</organism>
<dbReference type="EMBL" id="JAXCGZ010000129">
    <property type="protein sequence ID" value="KAK7086624.1"/>
    <property type="molecule type" value="Genomic_DNA"/>
</dbReference>
<evidence type="ECO:0000256" key="5">
    <source>
        <dbReference type="ARBA" id="ARBA00022989"/>
    </source>
</evidence>
<dbReference type="PANTHER" id="PTHR31816">
    <property type="entry name" value="MICOS COMPLEX SUBUNIT MIC13"/>
    <property type="match status" value="1"/>
</dbReference>
<evidence type="ECO:0000256" key="6">
    <source>
        <dbReference type="ARBA" id="ARBA00023128"/>
    </source>
</evidence>
<dbReference type="GO" id="GO:0042407">
    <property type="term" value="P:cristae formation"/>
    <property type="evidence" value="ECO:0007669"/>
    <property type="project" value="TreeGrafter"/>
</dbReference>
<evidence type="ECO:0000256" key="3">
    <source>
        <dbReference type="ARBA" id="ARBA00022692"/>
    </source>
</evidence>
<keyword evidence="11" id="KW-1185">Reference proteome</keyword>
<dbReference type="AlphaFoldDB" id="A0AAN9AGX0"/>
<dbReference type="GO" id="GO:0044284">
    <property type="term" value="C:mitochondrial crista junction"/>
    <property type="evidence" value="ECO:0007669"/>
    <property type="project" value="TreeGrafter"/>
</dbReference>
<evidence type="ECO:0000256" key="1">
    <source>
        <dbReference type="ARBA" id="ARBA00004434"/>
    </source>
</evidence>
<reference evidence="10 11" key="1">
    <citation type="submission" date="2023-11" db="EMBL/GenBank/DDBJ databases">
        <title>Halocaridina rubra genome assembly.</title>
        <authorList>
            <person name="Smith C."/>
        </authorList>
    </citation>
    <scope>NUCLEOTIDE SEQUENCE [LARGE SCALE GENOMIC DNA]</scope>
    <source>
        <strain evidence="10">EP-1</strain>
        <tissue evidence="10">Whole</tissue>
    </source>
</reference>
<evidence type="ECO:0000256" key="7">
    <source>
        <dbReference type="ARBA" id="ARBA00023136"/>
    </source>
</evidence>
<comment type="similarity">
    <text evidence="2 8">Belongs to the MICOS complex subunit Mic13 family.</text>
</comment>
<comment type="subunit">
    <text evidence="8">Component of the mitochondrial contact site and cristae organizing system (MICOS) complex.</text>
</comment>
<keyword evidence="6 8" id="KW-0496">Mitochondrion</keyword>
<gene>
    <name evidence="10" type="ORF">SK128_022763</name>
</gene>
<feature type="region of interest" description="Disordered" evidence="9">
    <location>
        <begin position="106"/>
        <end position="149"/>
    </location>
</feature>
<accession>A0AAN9AGX0</accession>
<keyword evidence="3" id="KW-0812">Transmembrane</keyword>
<evidence type="ECO:0000256" key="4">
    <source>
        <dbReference type="ARBA" id="ARBA00022792"/>
    </source>
</evidence>